<dbReference type="STRING" id="930146.SAMN05192533_10876"/>
<reference evidence="3" key="1">
    <citation type="submission" date="2016-10" db="EMBL/GenBank/DDBJ databases">
        <authorList>
            <person name="Varghese N."/>
            <person name="Submissions S."/>
        </authorList>
    </citation>
    <scope>NUCLEOTIDE SEQUENCE [LARGE SCALE GENOMIC DNA]</scope>
    <source>
        <strain evidence="3">B48,IBRC-M 10115,DSM 25386,CECT 8001</strain>
    </source>
</reference>
<sequence length="56" mass="6385">MRILFSFFLLLMGGLFMGITVDNSILGNIIVKIIGAICFVGFWKIYLKENGMRKKL</sequence>
<feature type="transmembrane region" description="Helical" evidence="1">
    <location>
        <begin position="28"/>
        <end position="47"/>
    </location>
</feature>
<dbReference type="AlphaFoldDB" id="A0A1H8D4G7"/>
<keyword evidence="3" id="KW-1185">Reference proteome</keyword>
<keyword evidence="1" id="KW-1133">Transmembrane helix</keyword>
<evidence type="ECO:0000313" key="3">
    <source>
        <dbReference type="Proteomes" id="UP000198553"/>
    </source>
</evidence>
<accession>A0A1H8D4G7</accession>
<gene>
    <name evidence="2" type="ORF">SAMN05192533_10876</name>
</gene>
<dbReference type="EMBL" id="FOBW01000008">
    <property type="protein sequence ID" value="SEN02200.1"/>
    <property type="molecule type" value="Genomic_DNA"/>
</dbReference>
<evidence type="ECO:0000256" key="1">
    <source>
        <dbReference type="SAM" id="Phobius"/>
    </source>
</evidence>
<organism evidence="2 3">
    <name type="scientific">Mesobacillus persicus</name>
    <dbReference type="NCBI Taxonomy" id="930146"/>
    <lineage>
        <taxon>Bacteria</taxon>
        <taxon>Bacillati</taxon>
        <taxon>Bacillota</taxon>
        <taxon>Bacilli</taxon>
        <taxon>Bacillales</taxon>
        <taxon>Bacillaceae</taxon>
        <taxon>Mesobacillus</taxon>
    </lineage>
</organism>
<name>A0A1H8D4G7_9BACI</name>
<keyword evidence="1" id="KW-0812">Transmembrane</keyword>
<evidence type="ECO:0000313" key="2">
    <source>
        <dbReference type="EMBL" id="SEN02200.1"/>
    </source>
</evidence>
<keyword evidence="1" id="KW-0472">Membrane</keyword>
<proteinExistence type="predicted"/>
<protein>
    <submittedName>
        <fullName evidence="2">Uncharacterized protein</fullName>
    </submittedName>
</protein>
<dbReference type="Proteomes" id="UP000198553">
    <property type="component" value="Unassembled WGS sequence"/>
</dbReference>